<dbReference type="InterPro" id="IPR009799">
    <property type="entry name" value="EthD_dom"/>
</dbReference>
<name>A0A7R8AN31_9EURO</name>
<evidence type="ECO:0000259" key="2">
    <source>
        <dbReference type="Pfam" id="PF07110"/>
    </source>
</evidence>
<sequence length="267" mass="29892">MGFLPESPIKQVSCTRRKPHLTHQEFLDYHFQKHGALADEPDEPDLKPMKYTQTHIFDAAFGARLNAHPNANHPWVGRDDVTELFFRDATHLQICMSSEFVAERVGPDASFFADFETAISLMAREKLLMVTEEEERISNEGELAALLFLSPRDRNPDGDSAEKIVSPRLLSLLQQYTGNRTSSVAVNVGVEIPGLDPREYFGGKSMPVFSLVYKIHLTGGRDAVPIIRKVEAELQDALSENVDWSSSFTVFGYEAVVLDQEKGIPVV</sequence>
<organism evidence="3 4">
    <name type="scientific">Aspergillus puulaauensis</name>
    <dbReference type="NCBI Taxonomy" id="1220207"/>
    <lineage>
        <taxon>Eukaryota</taxon>
        <taxon>Fungi</taxon>
        <taxon>Dikarya</taxon>
        <taxon>Ascomycota</taxon>
        <taxon>Pezizomycotina</taxon>
        <taxon>Eurotiomycetes</taxon>
        <taxon>Eurotiomycetidae</taxon>
        <taxon>Eurotiales</taxon>
        <taxon>Aspergillaceae</taxon>
        <taxon>Aspergillus</taxon>
    </lineage>
</organism>
<dbReference type="Proteomes" id="UP000654913">
    <property type="component" value="Chromosome 4"/>
</dbReference>
<dbReference type="OrthoDB" id="5340195at2759"/>
<dbReference type="InterPro" id="IPR011008">
    <property type="entry name" value="Dimeric_a/b-barrel"/>
</dbReference>
<gene>
    <name evidence="3" type="ORF">APUU_41460A</name>
</gene>
<feature type="domain" description="EthD" evidence="2">
    <location>
        <begin position="18"/>
        <end position="115"/>
    </location>
</feature>
<reference evidence="3" key="1">
    <citation type="submission" date="2021-01" db="EMBL/GenBank/DDBJ databases">
        <authorList>
            <consortium name="Aspergillus puulaauensis MK2 genome sequencing consortium"/>
            <person name="Kazuki M."/>
            <person name="Futagami T."/>
        </authorList>
    </citation>
    <scope>NUCLEOTIDE SEQUENCE</scope>
    <source>
        <strain evidence="3">MK2</strain>
    </source>
</reference>
<reference evidence="3" key="2">
    <citation type="submission" date="2021-02" db="EMBL/GenBank/DDBJ databases">
        <title>Aspergillus puulaauensis MK2 genome sequence.</title>
        <authorList>
            <person name="Futagami T."/>
            <person name="Mori K."/>
            <person name="Kadooka C."/>
            <person name="Tanaka T."/>
        </authorList>
    </citation>
    <scope>NUCLEOTIDE SEQUENCE</scope>
    <source>
        <strain evidence="3">MK2</strain>
    </source>
</reference>
<dbReference type="RefSeq" id="XP_041557210.1">
    <property type="nucleotide sequence ID" value="XM_041704645.1"/>
</dbReference>
<dbReference type="GO" id="GO:0016491">
    <property type="term" value="F:oxidoreductase activity"/>
    <property type="evidence" value="ECO:0007669"/>
    <property type="project" value="InterPro"/>
</dbReference>
<dbReference type="SUPFAM" id="SSF54909">
    <property type="entry name" value="Dimeric alpha+beta barrel"/>
    <property type="match status" value="1"/>
</dbReference>
<comment type="similarity">
    <text evidence="1">Belongs to the tpcK family.</text>
</comment>
<dbReference type="AlphaFoldDB" id="A0A7R8AN31"/>
<accession>A0A7R8AN31</accession>
<proteinExistence type="inferred from homology"/>
<dbReference type="EMBL" id="AP024446">
    <property type="protein sequence ID" value="BCS25016.1"/>
    <property type="molecule type" value="Genomic_DNA"/>
</dbReference>
<dbReference type="Gene3D" id="3.30.70.100">
    <property type="match status" value="1"/>
</dbReference>
<dbReference type="Pfam" id="PF07110">
    <property type="entry name" value="EthD"/>
    <property type="match status" value="1"/>
</dbReference>
<evidence type="ECO:0000313" key="3">
    <source>
        <dbReference type="EMBL" id="BCS25016.1"/>
    </source>
</evidence>
<keyword evidence="4" id="KW-1185">Reference proteome</keyword>
<evidence type="ECO:0000313" key="4">
    <source>
        <dbReference type="Proteomes" id="UP000654913"/>
    </source>
</evidence>
<protein>
    <recommendedName>
        <fullName evidence="2">EthD domain-containing protein</fullName>
    </recommendedName>
</protein>
<dbReference type="GeneID" id="64975021"/>
<dbReference type="KEGG" id="apuu:APUU_41460A"/>
<evidence type="ECO:0000256" key="1">
    <source>
        <dbReference type="ARBA" id="ARBA00005986"/>
    </source>
</evidence>